<evidence type="ECO:0000313" key="3">
    <source>
        <dbReference type="Proteomes" id="UP000886520"/>
    </source>
</evidence>
<reference evidence="2" key="1">
    <citation type="submission" date="2021-01" db="EMBL/GenBank/DDBJ databases">
        <title>Adiantum capillus-veneris genome.</title>
        <authorList>
            <person name="Fang Y."/>
            <person name="Liao Q."/>
        </authorList>
    </citation>
    <scope>NUCLEOTIDE SEQUENCE</scope>
    <source>
        <strain evidence="2">H3</strain>
        <tissue evidence="2">Leaf</tissue>
    </source>
</reference>
<proteinExistence type="predicted"/>
<feature type="transmembrane region" description="Helical" evidence="1">
    <location>
        <begin position="24"/>
        <end position="48"/>
    </location>
</feature>
<sequence>MKQEFGPMFKGDENPDHWIPLWPIYHLFLMQFIYLCYIILSYAVLFYLNNIVVEHECSMRGWAMMVHPNLVPPWTCQKLVHGELEADGFTIKAIPDEVLKKVQLGYVCSMGHVAGQGWISTLLIGMLKVIED</sequence>
<gene>
    <name evidence="2" type="ORF">GOP47_0021193</name>
</gene>
<keyword evidence="1" id="KW-0812">Transmembrane</keyword>
<accession>A0A9D4Z6V6</accession>
<evidence type="ECO:0000313" key="2">
    <source>
        <dbReference type="EMBL" id="KAI5064523.1"/>
    </source>
</evidence>
<comment type="caution">
    <text evidence="2">The sequence shown here is derived from an EMBL/GenBank/DDBJ whole genome shotgun (WGS) entry which is preliminary data.</text>
</comment>
<dbReference type="Proteomes" id="UP000886520">
    <property type="component" value="Chromosome 20"/>
</dbReference>
<organism evidence="2 3">
    <name type="scientific">Adiantum capillus-veneris</name>
    <name type="common">Maidenhair fern</name>
    <dbReference type="NCBI Taxonomy" id="13818"/>
    <lineage>
        <taxon>Eukaryota</taxon>
        <taxon>Viridiplantae</taxon>
        <taxon>Streptophyta</taxon>
        <taxon>Embryophyta</taxon>
        <taxon>Tracheophyta</taxon>
        <taxon>Polypodiopsida</taxon>
        <taxon>Polypodiidae</taxon>
        <taxon>Polypodiales</taxon>
        <taxon>Pteridineae</taxon>
        <taxon>Pteridaceae</taxon>
        <taxon>Vittarioideae</taxon>
        <taxon>Adiantum</taxon>
    </lineage>
</organism>
<keyword evidence="1" id="KW-0472">Membrane</keyword>
<evidence type="ECO:0000256" key="1">
    <source>
        <dbReference type="SAM" id="Phobius"/>
    </source>
</evidence>
<keyword evidence="1" id="KW-1133">Transmembrane helix</keyword>
<keyword evidence="3" id="KW-1185">Reference proteome</keyword>
<protein>
    <submittedName>
        <fullName evidence="2">Uncharacterized protein</fullName>
    </submittedName>
</protein>
<dbReference type="AlphaFoldDB" id="A0A9D4Z6V6"/>
<name>A0A9D4Z6V6_ADICA</name>
<dbReference type="EMBL" id="JABFUD020000020">
    <property type="protein sequence ID" value="KAI5064523.1"/>
    <property type="molecule type" value="Genomic_DNA"/>
</dbReference>